<reference evidence="3 4" key="1">
    <citation type="submission" date="2021-11" db="EMBL/GenBank/DDBJ databases">
        <title>Black yeast isolated from Biological Soil Crust.</title>
        <authorList>
            <person name="Kurbessoian T."/>
        </authorList>
    </citation>
    <scope>NUCLEOTIDE SEQUENCE [LARGE SCALE GENOMIC DNA]</scope>
    <source>
        <strain evidence="3 4">CCFEE 5522</strain>
    </source>
</reference>
<evidence type="ECO:0000256" key="1">
    <source>
        <dbReference type="SAM" id="MobiDB-lite"/>
    </source>
</evidence>
<keyword evidence="2" id="KW-0472">Membrane</keyword>
<organism evidence="3 4">
    <name type="scientific">Oleoguttula mirabilis</name>
    <dbReference type="NCBI Taxonomy" id="1507867"/>
    <lineage>
        <taxon>Eukaryota</taxon>
        <taxon>Fungi</taxon>
        <taxon>Dikarya</taxon>
        <taxon>Ascomycota</taxon>
        <taxon>Pezizomycotina</taxon>
        <taxon>Dothideomycetes</taxon>
        <taxon>Dothideomycetidae</taxon>
        <taxon>Mycosphaerellales</taxon>
        <taxon>Teratosphaeriaceae</taxon>
        <taxon>Oleoguttula</taxon>
    </lineage>
</organism>
<proteinExistence type="predicted"/>
<feature type="transmembrane region" description="Helical" evidence="2">
    <location>
        <begin position="347"/>
        <end position="366"/>
    </location>
</feature>
<evidence type="ECO:0000313" key="3">
    <source>
        <dbReference type="EMBL" id="KAK4548950.1"/>
    </source>
</evidence>
<name>A0AAV9JTU5_9PEZI</name>
<sequence>MNEVVLVVWQPQQSNDRERQAPTDSASTKEQQPHMFAYCSRDVKIDLSQMFRKHHFPEVHFAVYYDLVSKMGLDLTENIWTPCDRNEHSHLHPDLDCQAAGTSGITCFYEDGGPDVHHVIVPMKKAVEGVAILLNAAVDPGLTQNALREEIVRGLRLMVCEDHSNAQADLWRRAPVLEEVIMVWRDDVQGAELQRVKDGKAAEENQSAAKTRRICALEAALVAGVNLSAAEEDLSAEKTTKIHALEAALAAEKDLSEAKEDLSAAKADLSAGKTTQIRALEAALVIAENLSAAQTRLIHALDAALAAEKSAASSAKAAKDIQDGEDGAEALGIPSGVASTGGESGGLTMGSVIMGIIAILLVYFGVELVKAIA</sequence>
<dbReference type="AlphaFoldDB" id="A0AAV9JTU5"/>
<evidence type="ECO:0000313" key="4">
    <source>
        <dbReference type="Proteomes" id="UP001324427"/>
    </source>
</evidence>
<gene>
    <name evidence="3" type="ORF">LTR36_008723</name>
</gene>
<keyword evidence="4" id="KW-1185">Reference proteome</keyword>
<accession>A0AAV9JTU5</accession>
<dbReference type="EMBL" id="JAVFHQ010000006">
    <property type="protein sequence ID" value="KAK4548950.1"/>
    <property type="molecule type" value="Genomic_DNA"/>
</dbReference>
<keyword evidence="2" id="KW-0812">Transmembrane</keyword>
<keyword evidence="2" id="KW-1133">Transmembrane helix</keyword>
<feature type="region of interest" description="Disordered" evidence="1">
    <location>
        <begin position="11"/>
        <end position="32"/>
    </location>
</feature>
<protein>
    <submittedName>
        <fullName evidence="3">Uncharacterized protein</fullName>
    </submittedName>
</protein>
<evidence type="ECO:0000256" key="2">
    <source>
        <dbReference type="SAM" id="Phobius"/>
    </source>
</evidence>
<dbReference type="Proteomes" id="UP001324427">
    <property type="component" value="Unassembled WGS sequence"/>
</dbReference>
<comment type="caution">
    <text evidence="3">The sequence shown here is derived from an EMBL/GenBank/DDBJ whole genome shotgun (WGS) entry which is preliminary data.</text>
</comment>